<keyword evidence="2" id="KW-0810">Translation regulation</keyword>
<dbReference type="AlphaFoldDB" id="A0A1B6E480"/>
<evidence type="ECO:0000256" key="1">
    <source>
        <dbReference type="ARBA" id="ARBA00010080"/>
    </source>
</evidence>
<dbReference type="EMBL" id="GEDC01004558">
    <property type="protein sequence ID" value="JAS32740.1"/>
    <property type="molecule type" value="Transcribed_RNA"/>
</dbReference>
<dbReference type="GO" id="GO:0030014">
    <property type="term" value="C:CCR4-NOT complex"/>
    <property type="evidence" value="ECO:0007669"/>
    <property type="project" value="UniProtKB-UniRule"/>
</dbReference>
<name>A0A1B6E480_9HEMI</name>
<dbReference type="GO" id="GO:0031047">
    <property type="term" value="P:regulatory ncRNA-mediated gene silencing"/>
    <property type="evidence" value="ECO:0007669"/>
    <property type="project" value="UniProtKB-UniRule"/>
</dbReference>
<gene>
    <name evidence="4" type="ORF">g.6909</name>
</gene>
<dbReference type="InterPro" id="IPR019734">
    <property type="entry name" value="TPR_rpt"/>
</dbReference>
<evidence type="ECO:0000256" key="2">
    <source>
        <dbReference type="RuleBase" id="RU367083"/>
    </source>
</evidence>
<keyword evidence="2" id="KW-0805">Transcription regulation</keyword>
<protein>
    <recommendedName>
        <fullName evidence="2">CCR4-NOT transcription complex subunit 10</fullName>
    </recommendedName>
</protein>
<dbReference type="GO" id="GO:0006402">
    <property type="term" value="P:mRNA catabolic process"/>
    <property type="evidence" value="ECO:0007669"/>
    <property type="project" value="TreeGrafter"/>
</dbReference>
<dbReference type="GO" id="GO:0005737">
    <property type="term" value="C:cytoplasm"/>
    <property type="evidence" value="ECO:0007669"/>
    <property type="project" value="UniProtKB-SubCell"/>
</dbReference>
<dbReference type="InterPro" id="IPR039740">
    <property type="entry name" value="CNOT10"/>
</dbReference>
<evidence type="ECO:0000256" key="3">
    <source>
        <dbReference type="SAM" id="MobiDB-lite"/>
    </source>
</evidence>
<dbReference type="GO" id="GO:0005634">
    <property type="term" value="C:nucleus"/>
    <property type="evidence" value="ECO:0007669"/>
    <property type="project" value="UniProtKB-SubCell"/>
</dbReference>
<comment type="function">
    <text evidence="2">Component of the CCR4-NOT complex which is one of the major cellular mRNA deadenylases and is linked to various cellular processes including bulk mRNA degradation, miRNA-mediated repression, translational repression during translational initiation and general transcription regulation.</text>
</comment>
<accession>A0A1B6E480</accession>
<dbReference type="SMART" id="SM00028">
    <property type="entry name" value="TPR"/>
    <property type="match status" value="3"/>
</dbReference>
<comment type="similarity">
    <text evidence="1 2">Belongs to the CNOT10 family.</text>
</comment>
<keyword evidence="2" id="KW-0804">Transcription</keyword>
<dbReference type="SUPFAM" id="SSF48452">
    <property type="entry name" value="TPR-like"/>
    <property type="match status" value="2"/>
</dbReference>
<keyword evidence="2" id="KW-0963">Cytoplasm</keyword>
<evidence type="ECO:0000313" key="4">
    <source>
        <dbReference type="EMBL" id="JAS32740.1"/>
    </source>
</evidence>
<dbReference type="PANTHER" id="PTHR12979:SF5">
    <property type="entry name" value="CCR4-NOT TRANSCRIPTION COMPLEX SUBUNIT 10"/>
    <property type="match status" value="1"/>
</dbReference>
<organism evidence="4">
    <name type="scientific">Clastoptera arizonana</name>
    <name type="common">Arizona spittle bug</name>
    <dbReference type="NCBI Taxonomy" id="38151"/>
    <lineage>
        <taxon>Eukaryota</taxon>
        <taxon>Metazoa</taxon>
        <taxon>Ecdysozoa</taxon>
        <taxon>Arthropoda</taxon>
        <taxon>Hexapoda</taxon>
        <taxon>Insecta</taxon>
        <taxon>Pterygota</taxon>
        <taxon>Neoptera</taxon>
        <taxon>Paraneoptera</taxon>
        <taxon>Hemiptera</taxon>
        <taxon>Auchenorrhyncha</taxon>
        <taxon>Cercopoidea</taxon>
        <taxon>Clastopteridae</taxon>
        <taxon>Clastoptera</taxon>
    </lineage>
</organism>
<dbReference type="GO" id="GO:0017148">
    <property type="term" value="P:negative regulation of translation"/>
    <property type="evidence" value="ECO:0007669"/>
    <property type="project" value="TreeGrafter"/>
</dbReference>
<reference evidence="4" key="1">
    <citation type="submission" date="2015-12" db="EMBL/GenBank/DDBJ databases">
        <title>De novo transcriptome assembly of four potential Pierce s Disease insect vectors from Arizona vineyards.</title>
        <authorList>
            <person name="Tassone E.E."/>
        </authorList>
    </citation>
    <scope>NUCLEOTIDE SEQUENCE</scope>
</reference>
<comment type="subcellular location">
    <subcellularLocation>
        <location evidence="2">Cytoplasm</location>
    </subcellularLocation>
    <subcellularLocation>
        <location evidence="2">Nucleus</location>
    </subcellularLocation>
</comment>
<dbReference type="InterPro" id="IPR011990">
    <property type="entry name" value="TPR-like_helical_dom_sf"/>
</dbReference>
<sequence length="663" mass="74245">MAEKEQMPGENGNSDPVGTISEQERDWAQAALADFNRGSYATCLQNLSKLEASRPHDTKVAHNKAVAEYYKNDLKKTDQFRKNMNIVCAQANFNIEDIDSLEDVEHCIIFYNQAVLLYHLHQHQAALKIMNKIFTFIEPMEESLAHRVCLLLIELHLCTQQPDKTLSLIAYIENQFVSTDNATKMIGDKEMKTLEKEHQEKAPVSLDAATDAFRLKLLHYRARCYLNTCALKACKRELKTIVATSNPNNQTMIPVFLKANLEYLRGNFNKAIKVLGTIPLKTSNTVFENTGESPSVLYHNNMGCLHHYMGKPNLASFFINKALQENINALKVFSKTESGEQQAPSRRPLYAIGGNKAPQLMYNIGVVLLHGGKPLQAFDCLTEAVQVYHMNPRLWLRLAECCIMVHKQSNAVDFDFNSRRKELIQGVVNSGIHKKIIINPEVCKDKSCSNDTQSFAIPVASMEFASLCLRNALILLPSADTNNTVYAPPSPPIDPRQVPSLRACVLTASAYVSLCLGDPLLALEHSKALLSQPNISGVHKLLGRLYLGEAFILLDKLSLAIDILNPETCQEICDPNVKPLRPWFPQNVQSAKTVMQYNMAVVLALRGELDKAGEMLKQVWKSKSSTCEVPVHVIVLALYIELLLGHADIARNIVRQNCPQLQR</sequence>
<keyword evidence="2" id="KW-0539">Nucleus</keyword>
<dbReference type="PANTHER" id="PTHR12979">
    <property type="entry name" value="CCR4-NOT TRANSCRIPTION COMPLEX SUBUNIT 10"/>
    <property type="match status" value="1"/>
</dbReference>
<proteinExistence type="inferred from homology"/>
<dbReference type="Gene3D" id="1.25.40.10">
    <property type="entry name" value="Tetratricopeptide repeat domain"/>
    <property type="match status" value="2"/>
</dbReference>
<feature type="region of interest" description="Disordered" evidence="3">
    <location>
        <begin position="1"/>
        <end position="20"/>
    </location>
</feature>
<keyword evidence="2" id="KW-0943">RNA-mediated gene silencing</keyword>